<dbReference type="InterPro" id="IPR003033">
    <property type="entry name" value="SCP2_sterol-bd_dom"/>
</dbReference>
<sequence>MTAGLKIRHERAQVREGRFNAVQHVVSVGQLWSACRPSGVFDPAQRTSFPGDGNEVFQRWPMSVSNSSVTRMPVPLALAARVLPLLPLQVLLNICLGEIRSRHPRIFDRLGSHTSKRYGLEPTDLPIAFVLEPRRMNPRITAVRTLPSNLDARIAGPLSALIGMTDGSYDGDALFFSRDIHVDGDMEAVVALRNAIDDSRVDFLSESVVWLGPLAAPIERLLRSIVGSSSLRHEMGAGGGG</sequence>
<accession>A0A7W8E0K0</accession>
<dbReference type="EMBL" id="JACHIH010000032">
    <property type="protein sequence ID" value="MBB5049188.1"/>
    <property type="molecule type" value="Genomic_DNA"/>
</dbReference>
<organism evidence="2 3">
    <name type="scientific">Rhodopseudomonas rhenobacensis</name>
    <dbReference type="NCBI Taxonomy" id="87461"/>
    <lineage>
        <taxon>Bacteria</taxon>
        <taxon>Pseudomonadati</taxon>
        <taxon>Pseudomonadota</taxon>
        <taxon>Alphaproteobacteria</taxon>
        <taxon>Hyphomicrobiales</taxon>
        <taxon>Nitrobacteraceae</taxon>
        <taxon>Rhodopseudomonas</taxon>
    </lineage>
</organism>
<dbReference type="PROSITE" id="PS51257">
    <property type="entry name" value="PROKAR_LIPOPROTEIN"/>
    <property type="match status" value="1"/>
</dbReference>
<evidence type="ECO:0000313" key="2">
    <source>
        <dbReference type="EMBL" id="MBB5049188.1"/>
    </source>
</evidence>
<gene>
    <name evidence="2" type="ORF">HNR60_003963</name>
</gene>
<proteinExistence type="predicted"/>
<comment type="caution">
    <text evidence="2">The sequence shown here is derived from an EMBL/GenBank/DDBJ whole genome shotgun (WGS) entry which is preliminary data.</text>
</comment>
<dbReference type="Pfam" id="PF02036">
    <property type="entry name" value="SCP2"/>
    <property type="match status" value="1"/>
</dbReference>
<evidence type="ECO:0000313" key="3">
    <source>
        <dbReference type="Proteomes" id="UP000542353"/>
    </source>
</evidence>
<dbReference type="SUPFAM" id="SSF55718">
    <property type="entry name" value="SCP-like"/>
    <property type="match status" value="1"/>
</dbReference>
<reference evidence="2 3" key="1">
    <citation type="submission" date="2020-08" db="EMBL/GenBank/DDBJ databases">
        <title>Genomic Encyclopedia of Type Strains, Phase IV (KMG-IV): sequencing the most valuable type-strain genomes for metagenomic binning, comparative biology and taxonomic classification.</title>
        <authorList>
            <person name="Goeker M."/>
        </authorList>
    </citation>
    <scope>NUCLEOTIDE SEQUENCE [LARGE SCALE GENOMIC DNA]</scope>
    <source>
        <strain evidence="2 3">DSM 12706</strain>
    </source>
</reference>
<dbReference type="AlphaFoldDB" id="A0A7W8E0K0"/>
<dbReference type="Proteomes" id="UP000542353">
    <property type="component" value="Unassembled WGS sequence"/>
</dbReference>
<name>A0A7W8E0K0_9BRAD</name>
<dbReference type="InterPro" id="IPR036527">
    <property type="entry name" value="SCP2_sterol-bd_dom_sf"/>
</dbReference>
<keyword evidence="3" id="KW-1185">Reference proteome</keyword>
<feature type="domain" description="SCP2" evidence="1">
    <location>
        <begin position="111"/>
        <end position="196"/>
    </location>
</feature>
<protein>
    <submittedName>
        <fullName evidence="2">Putative lipid carrier protein YhbT</fullName>
    </submittedName>
</protein>
<evidence type="ECO:0000259" key="1">
    <source>
        <dbReference type="Pfam" id="PF02036"/>
    </source>
</evidence>